<proteinExistence type="inferred from homology"/>
<evidence type="ECO:0000313" key="12">
    <source>
        <dbReference type="Proteomes" id="UP000249819"/>
    </source>
</evidence>
<evidence type="ECO:0000256" key="4">
    <source>
        <dbReference type="ARBA" id="ARBA00013204"/>
    </source>
</evidence>
<reference evidence="11 12" key="1">
    <citation type="submission" date="2018-06" db="EMBL/GenBank/DDBJ databases">
        <title>Genomic Encyclopedia of Archaeal and Bacterial Type Strains, Phase II (KMG-II): from individual species to whole genera.</title>
        <authorList>
            <person name="Goeker M."/>
        </authorList>
    </citation>
    <scope>NUCLEOTIDE SEQUENCE [LARGE SCALE GENOMIC DNA]</scope>
    <source>
        <strain evidence="11 12">DSM 29821</strain>
    </source>
</reference>
<gene>
    <name evidence="11" type="ORF">CLV59_104454</name>
</gene>
<dbReference type="AlphaFoldDB" id="A0A327VZ20"/>
<dbReference type="OrthoDB" id="8612680at2"/>
<accession>A0A327VZ20</accession>
<feature type="chain" id="PRO_5016270754" description="Alpha-acetolactate decarboxylase" evidence="10">
    <location>
        <begin position="19"/>
        <end position="260"/>
    </location>
</feature>
<dbReference type="SUPFAM" id="SSF117856">
    <property type="entry name" value="AF0104/ALDC/Ptd012-like"/>
    <property type="match status" value="1"/>
</dbReference>
<name>A0A327VZ20_9BACT</name>
<evidence type="ECO:0000256" key="7">
    <source>
        <dbReference type="ARBA" id="ARBA00023061"/>
    </source>
</evidence>
<keyword evidence="12" id="KW-1185">Reference proteome</keyword>
<evidence type="ECO:0000256" key="9">
    <source>
        <dbReference type="PIRNR" id="PIRNR001332"/>
    </source>
</evidence>
<evidence type="ECO:0000256" key="5">
    <source>
        <dbReference type="ARBA" id="ARBA00020164"/>
    </source>
</evidence>
<keyword evidence="7 9" id="KW-0005">Acetoin biosynthesis</keyword>
<dbReference type="GO" id="GO:0047605">
    <property type="term" value="F:acetolactate decarboxylase activity"/>
    <property type="evidence" value="ECO:0007669"/>
    <property type="project" value="UniProtKB-UniRule"/>
</dbReference>
<evidence type="ECO:0000256" key="10">
    <source>
        <dbReference type="SAM" id="SignalP"/>
    </source>
</evidence>
<dbReference type="CDD" id="cd17299">
    <property type="entry name" value="acetolactate_decarboxylase"/>
    <property type="match status" value="1"/>
</dbReference>
<comment type="caution">
    <text evidence="11">The sequence shown here is derived from an EMBL/GenBank/DDBJ whole genome shotgun (WGS) entry which is preliminary data.</text>
</comment>
<dbReference type="GO" id="GO:0045151">
    <property type="term" value="P:acetoin biosynthetic process"/>
    <property type="evidence" value="ECO:0007669"/>
    <property type="project" value="UniProtKB-UniRule"/>
</dbReference>
<keyword evidence="10" id="KW-0732">Signal</keyword>
<keyword evidence="8 9" id="KW-0456">Lyase</keyword>
<dbReference type="Pfam" id="PF03306">
    <property type="entry name" value="AAL_decarboxy"/>
    <property type="match status" value="1"/>
</dbReference>
<dbReference type="NCBIfam" id="TIGR01252">
    <property type="entry name" value="acetolac_decarb"/>
    <property type="match status" value="1"/>
</dbReference>
<dbReference type="RefSeq" id="WP_111592760.1">
    <property type="nucleotide sequence ID" value="NZ_QLMA01000004.1"/>
</dbReference>
<sequence length="260" mass="29323">MKTRLLLLFICLYVQVSAQQKEPNQLFTAGIASGLMGGLFDGFYPVGNLLKKGDFGLGAPDKIDGELLIFKGRAYQTTASGKTVRLPDSHRASFAMVNFYKPVSSIKINHTLSKEELFKLLDSLLPQQNNLYAIHISGKFQRIKTRAFPPVDQRPYPTLASMLPLQHFFQMQDISGDLIGYRLPPYMDNTNIAGYHFHFLSADQQQGGHIVDLSLSEVTISWQKLQSYTVQIPDNADFQHFDFHQNRADDIKAVEKGSKH</sequence>
<dbReference type="Gene3D" id="3.30.1330.80">
    <property type="entry name" value="Hypothetical protein, similar to alpha- acetolactate decarboxylase, domain 2"/>
    <property type="match status" value="2"/>
</dbReference>
<keyword evidence="6 9" id="KW-0210">Decarboxylase</keyword>
<evidence type="ECO:0000256" key="3">
    <source>
        <dbReference type="ARBA" id="ARBA00007106"/>
    </source>
</evidence>
<evidence type="ECO:0000313" key="11">
    <source>
        <dbReference type="EMBL" id="RAJ82229.1"/>
    </source>
</evidence>
<dbReference type="EC" id="4.1.1.5" evidence="4 9"/>
<dbReference type="PANTHER" id="PTHR35524:SF1">
    <property type="entry name" value="ALPHA-ACETOLACTATE DECARBOXYLASE"/>
    <property type="match status" value="1"/>
</dbReference>
<dbReference type="PIRSF" id="PIRSF001332">
    <property type="entry name" value="Acetolac_decarb"/>
    <property type="match status" value="1"/>
</dbReference>
<evidence type="ECO:0000256" key="1">
    <source>
        <dbReference type="ARBA" id="ARBA00001784"/>
    </source>
</evidence>
<dbReference type="EMBL" id="QLMA01000004">
    <property type="protein sequence ID" value="RAJ82229.1"/>
    <property type="molecule type" value="Genomic_DNA"/>
</dbReference>
<comment type="pathway">
    <text evidence="2 9">Polyol metabolism; (R,R)-butane-2,3-diol biosynthesis; (R,R)-butane-2,3-diol from pyruvate: step 2/3.</text>
</comment>
<comment type="similarity">
    <text evidence="3 9">Belongs to the alpha-acetolactate decarboxylase family.</text>
</comment>
<dbReference type="UniPathway" id="UPA00626">
    <property type="reaction ID" value="UER00678"/>
</dbReference>
<evidence type="ECO:0000256" key="8">
    <source>
        <dbReference type="ARBA" id="ARBA00023239"/>
    </source>
</evidence>
<dbReference type="Proteomes" id="UP000249819">
    <property type="component" value="Unassembled WGS sequence"/>
</dbReference>
<comment type="catalytic activity">
    <reaction evidence="1 9">
        <text>(2S)-2-acetolactate + H(+) = (R)-acetoin + CO2</text>
        <dbReference type="Rhea" id="RHEA:21580"/>
        <dbReference type="ChEBI" id="CHEBI:15378"/>
        <dbReference type="ChEBI" id="CHEBI:15686"/>
        <dbReference type="ChEBI" id="CHEBI:16526"/>
        <dbReference type="ChEBI" id="CHEBI:58476"/>
        <dbReference type="EC" id="4.1.1.5"/>
    </reaction>
</comment>
<feature type="signal peptide" evidence="10">
    <location>
        <begin position="1"/>
        <end position="18"/>
    </location>
</feature>
<protein>
    <recommendedName>
        <fullName evidence="5 9">Alpha-acetolactate decarboxylase</fullName>
        <ecNumber evidence="4 9">4.1.1.5</ecNumber>
    </recommendedName>
</protein>
<evidence type="ECO:0000256" key="6">
    <source>
        <dbReference type="ARBA" id="ARBA00022793"/>
    </source>
</evidence>
<organism evidence="11 12">
    <name type="scientific">Chitinophaga dinghuensis</name>
    <dbReference type="NCBI Taxonomy" id="1539050"/>
    <lineage>
        <taxon>Bacteria</taxon>
        <taxon>Pseudomonadati</taxon>
        <taxon>Bacteroidota</taxon>
        <taxon>Chitinophagia</taxon>
        <taxon>Chitinophagales</taxon>
        <taxon>Chitinophagaceae</taxon>
        <taxon>Chitinophaga</taxon>
    </lineage>
</organism>
<evidence type="ECO:0000256" key="2">
    <source>
        <dbReference type="ARBA" id="ARBA00005170"/>
    </source>
</evidence>
<dbReference type="PANTHER" id="PTHR35524">
    <property type="entry name" value="ALPHA-ACETOLACTATE DECARBOXYLASE"/>
    <property type="match status" value="1"/>
</dbReference>
<dbReference type="InterPro" id="IPR005128">
    <property type="entry name" value="Acetolactate_a_deCO2ase"/>
</dbReference>